<protein>
    <submittedName>
        <fullName evidence="2">Diamine N-acetyltransferase</fullName>
        <ecNumber evidence="2">2.3.1.57</ecNumber>
    </submittedName>
</protein>
<dbReference type="SUPFAM" id="SSF55729">
    <property type="entry name" value="Acyl-CoA N-acyltransferases (Nat)"/>
    <property type="match status" value="1"/>
</dbReference>
<reference evidence="2 3" key="1">
    <citation type="submission" date="2024-06" db="EMBL/GenBank/DDBJ databases">
        <title>Sorghum-associated microbial communities from plants grown in Nebraska, USA.</title>
        <authorList>
            <person name="Schachtman D."/>
        </authorList>
    </citation>
    <scope>NUCLEOTIDE SEQUENCE [LARGE SCALE GENOMIC DNA]</scope>
    <source>
        <strain evidence="2 3">736</strain>
    </source>
</reference>
<dbReference type="InterPro" id="IPR000182">
    <property type="entry name" value="GNAT_dom"/>
</dbReference>
<dbReference type="PANTHER" id="PTHR43617">
    <property type="entry name" value="L-AMINO ACID N-ACETYLTRANSFERASE"/>
    <property type="match status" value="1"/>
</dbReference>
<name>A0ABV2PPI0_9BACI</name>
<dbReference type="Pfam" id="PF00583">
    <property type="entry name" value="Acetyltransf_1"/>
    <property type="match status" value="1"/>
</dbReference>
<evidence type="ECO:0000313" key="3">
    <source>
        <dbReference type="Proteomes" id="UP001549363"/>
    </source>
</evidence>
<evidence type="ECO:0000313" key="2">
    <source>
        <dbReference type="EMBL" id="MET4562865.1"/>
    </source>
</evidence>
<keyword evidence="2" id="KW-0808">Transferase</keyword>
<keyword evidence="2" id="KW-0012">Acyltransferase</keyword>
<keyword evidence="3" id="KW-1185">Reference proteome</keyword>
<dbReference type="EC" id="2.3.1.57" evidence="2"/>
<proteinExistence type="predicted"/>
<dbReference type="Gene3D" id="3.40.630.30">
    <property type="match status" value="1"/>
</dbReference>
<dbReference type="InterPro" id="IPR050276">
    <property type="entry name" value="MshD_Acetyltransferase"/>
</dbReference>
<sequence length="151" mass="17222">MNNNNVKIVEVNAENWYECCVLELSKEQTAFIEPNAISIAQSKFEPTLKPYAIYFEEKIVGFLMFNSVTEELGGYWVYRIMVDKHFQGKGIGKKATELMISEVAKLPNAKKIVVGYHQENKGAHRLYSSLGFIDNGDKFGKEMAVIKYINK</sequence>
<gene>
    <name evidence="2" type="ORF">ABIA69_004056</name>
</gene>
<accession>A0ABV2PPI0</accession>
<dbReference type="CDD" id="cd04301">
    <property type="entry name" value="NAT_SF"/>
    <property type="match status" value="1"/>
</dbReference>
<comment type="caution">
    <text evidence="2">The sequence shown here is derived from an EMBL/GenBank/DDBJ whole genome shotgun (WGS) entry which is preliminary data.</text>
</comment>
<dbReference type="PROSITE" id="PS51186">
    <property type="entry name" value="GNAT"/>
    <property type="match status" value="1"/>
</dbReference>
<dbReference type="GO" id="GO:0004145">
    <property type="term" value="F:diamine N-acetyltransferase activity"/>
    <property type="evidence" value="ECO:0007669"/>
    <property type="project" value="UniProtKB-EC"/>
</dbReference>
<dbReference type="Proteomes" id="UP001549363">
    <property type="component" value="Unassembled WGS sequence"/>
</dbReference>
<evidence type="ECO:0000259" key="1">
    <source>
        <dbReference type="PROSITE" id="PS51186"/>
    </source>
</evidence>
<organism evidence="2 3">
    <name type="scientific">Lysinibacillus parviboronicapiens</name>
    <dbReference type="NCBI Taxonomy" id="436516"/>
    <lineage>
        <taxon>Bacteria</taxon>
        <taxon>Bacillati</taxon>
        <taxon>Bacillota</taxon>
        <taxon>Bacilli</taxon>
        <taxon>Bacillales</taxon>
        <taxon>Bacillaceae</taxon>
        <taxon>Lysinibacillus</taxon>
    </lineage>
</organism>
<dbReference type="RefSeq" id="WP_354472844.1">
    <property type="nucleotide sequence ID" value="NZ_JBEPSB010000026.1"/>
</dbReference>
<dbReference type="InterPro" id="IPR016181">
    <property type="entry name" value="Acyl_CoA_acyltransferase"/>
</dbReference>
<dbReference type="EMBL" id="JBEPSB010000026">
    <property type="protein sequence ID" value="MET4562865.1"/>
    <property type="molecule type" value="Genomic_DNA"/>
</dbReference>
<feature type="domain" description="N-acetyltransferase" evidence="1">
    <location>
        <begin position="6"/>
        <end position="151"/>
    </location>
</feature>